<dbReference type="EMBL" id="ML122295">
    <property type="protein sequence ID" value="RPD55425.1"/>
    <property type="molecule type" value="Genomic_DNA"/>
</dbReference>
<dbReference type="PROSITE" id="PS50011">
    <property type="entry name" value="PROTEIN_KINASE_DOM"/>
    <property type="match status" value="1"/>
</dbReference>
<accession>A0A5C2RWV3</accession>
<dbReference type="Gene3D" id="1.10.510.10">
    <property type="entry name" value="Transferase(Phosphotransferase) domain 1"/>
    <property type="match status" value="1"/>
</dbReference>
<evidence type="ECO:0000256" key="1">
    <source>
        <dbReference type="ARBA" id="ARBA00022741"/>
    </source>
</evidence>
<dbReference type="GO" id="GO:0005737">
    <property type="term" value="C:cytoplasm"/>
    <property type="evidence" value="ECO:0007669"/>
    <property type="project" value="TreeGrafter"/>
</dbReference>
<dbReference type="GO" id="GO:0035556">
    <property type="term" value="P:intracellular signal transduction"/>
    <property type="evidence" value="ECO:0007669"/>
    <property type="project" value="TreeGrafter"/>
</dbReference>
<dbReference type="AlphaFoldDB" id="A0A5C2RWV3"/>
<protein>
    <recommendedName>
        <fullName evidence="3">Protein kinase domain-containing protein</fullName>
    </recommendedName>
</protein>
<evidence type="ECO:0000313" key="5">
    <source>
        <dbReference type="Proteomes" id="UP000313359"/>
    </source>
</evidence>
<keyword evidence="5" id="KW-1185">Reference proteome</keyword>
<dbReference type="SUPFAM" id="SSF56112">
    <property type="entry name" value="Protein kinase-like (PK-like)"/>
    <property type="match status" value="1"/>
</dbReference>
<dbReference type="InterPro" id="IPR000719">
    <property type="entry name" value="Prot_kinase_dom"/>
</dbReference>
<dbReference type="Pfam" id="PF00069">
    <property type="entry name" value="Pkinase"/>
    <property type="match status" value="1"/>
</dbReference>
<sequence>MSVGRAPSCDDPYQAHPLHFTNTPGGLKESEFFWREHQTFLASCGYKLRPRYNEDWEPSWLKSKNSDMWHCEDGKTTFRSTTMDATRVADGRIVSLKQVNKSFFPTEEDLVCFFSQEPLASDPHNHSVPVYEVLHFPRDEDVIFLVMPHLMRIQECKFATVGEALECFRQVFEGLHFIHSHLIAHCDLHLLNVLMDPAPLFSDIPHPGYPKRSYDFQRKVKKYTRTERPTRYYIIDFGISRKFSPGDALLTRTWIGGDKSVPEYRDPTGVSNPFLIDVYSLGNMIREDFMQHSSSLNFMRPLVADMTREKPEERLSMEQALRRFSELLASLPERTLRARYVYRSEFFVARVFRACRHVVRTAKYVRQGLSALPTPPAISRAPPEFLTKPETHPGTSCHCQPTI</sequence>
<evidence type="ECO:0000256" key="2">
    <source>
        <dbReference type="ARBA" id="ARBA00022840"/>
    </source>
</evidence>
<evidence type="ECO:0000259" key="3">
    <source>
        <dbReference type="PROSITE" id="PS50011"/>
    </source>
</evidence>
<dbReference type="SMART" id="SM00220">
    <property type="entry name" value="S_TKc"/>
    <property type="match status" value="1"/>
</dbReference>
<evidence type="ECO:0000313" key="4">
    <source>
        <dbReference type="EMBL" id="RPD55425.1"/>
    </source>
</evidence>
<dbReference type="OrthoDB" id="2732257at2759"/>
<dbReference type="PANTHER" id="PTHR24346:SF30">
    <property type="entry name" value="MATERNAL EMBRYONIC LEUCINE ZIPPER KINASE"/>
    <property type="match status" value="1"/>
</dbReference>
<organism evidence="4 5">
    <name type="scientific">Lentinus tigrinus ALCF2SS1-6</name>
    <dbReference type="NCBI Taxonomy" id="1328759"/>
    <lineage>
        <taxon>Eukaryota</taxon>
        <taxon>Fungi</taxon>
        <taxon>Dikarya</taxon>
        <taxon>Basidiomycota</taxon>
        <taxon>Agaricomycotina</taxon>
        <taxon>Agaricomycetes</taxon>
        <taxon>Polyporales</taxon>
        <taxon>Polyporaceae</taxon>
        <taxon>Lentinus</taxon>
    </lineage>
</organism>
<proteinExistence type="predicted"/>
<keyword evidence="1" id="KW-0547">Nucleotide-binding</keyword>
<keyword evidence="2" id="KW-0067">ATP-binding</keyword>
<dbReference type="GO" id="GO:0005524">
    <property type="term" value="F:ATP binding"/>
    <property type="evidence" value="ECO:0007669"/>
    <property type="project" value="UniProtKB-KW"/>
</dbReference>
<dbReference type="GO" id="GO:0004674">
    <property type="term" value="F:protein serine/threonine kinase activity"/>
    <property type="evidence" value="ECO:0007669"/>
    <property type="project" value="TreeGrafter"/>
</dbReference>
<dbReference type="STRING" id="1328759.A0A5C2RWV3"/>
<reference evidence="4" key="1">
    <citation type="journal article" date="2018" name="Genome Biol. Evol.">
        <title>Genomics and development of Lentinus tigrinus, a white-rot wood-decaying mushroom with dimorphic fruiting bodies.</title>
        <authorList>
            <person name="Wu B."/>
            <person name="Xu Z."/>
            <person name="Knudson A."/>
            <person name="Carlson A."/>
            <person name="Chen N."/>
            <person name="Kovaka S."/>
            <person name="LaButti K."/>
            <person name="Lipzen A."/>
            <person name="Pennachio C."/>
            <person name="Riley R."/>
            <person name="Schakwitz W."/>
            <person name="Umezawa K."/>
            <person name="Ohm R.A."/>
            <person name="Grigoriev I.V."/>
            <person name="Nagy L.G."/>
            <person name="Gibbons J."/>
            <person name="Hibbett D."/>
        </authorList>
    </citation>
    <scope>NUCLEOTIDE SEQUENCE [LARGE SCALE GENOMIC DNA]</scope>
    <source>
        <strain evidence="4">ALCF2SS1-6</strain>
    </source>
</reference>
<name>A0A5C2RWV3_9APHY</name>
<gene>
    <name evidence="4" type="ORF">L227DRAFT_510068</name>
</gene>
<dbReference type="Proteomes" id="UP000313359">
    <property type="component" value="Unassembled WGS sequence"/>
</dbReference>
<dbReference type="InterPro" id="IPR011009">
    <property type="entry name" value="Kinase-like_dom_sf"/>
</dbReference>
<dbReference type="PANTHER" id="PTHR24346">
    <property type="entry name" value="MAP/MICROTUBULE AFFINITY-REGULATING KINASE"/>
    <property type="match status" value="1"/>
</dbReference>
<feature type="domain" description="Protein kinase" evidence="3">
    <location>
        <begin position="46"/>
        <end position="347"/>
    </location>
</feature>